<feature type="region of interest" description="Disordered" evidence="1">
    <location>
        <begin position="121"/>
        <end position="178"/>
    </location>
</feature>
<name>A0AAW0F603_9TRYP</name>
<evidence type="ECO:0000313" key="5">
    <source>
        <dbReference type="Proteomes" id="UP001430356"/>
    </source>
</evidence>
<keyword evidence="2" id="KW-0812">Transmembrane</keyword>
<dbReference type="EMBL" id="JAECZO010000007">
    <property type="protein sequence ID" value="KAK7200639.1"/>
    <property type="molecule type" value="Genomic_DNA"/>
</dbReference>
<feature type="compositionally biased region" description="Polar residues" evidence="1">
    <location>
        <begin position="199"/>
        <end position="208"/>
    </location>
</feature>
<feature type="compositionally biased region" description="Low complexity" evidence="1">
    <location>
        <begin position="226"/>
        <end position="240"/>
    </location>
</feature>
<feature type="transmembrane region" description="Helical" evidence="2">
    <location>
        <begin position="85"/>
        <end position="110"/>
    </location>
</feature>
<evidence type="ECO:0000256" key="3">
    <source>
        <dbReference type="SAM" id="SignalP"/>
    </source>
</evidence>
<reference evidence="4 5" key="1">
    <citation type="journal article" date="2021" name="MBio">
        <title>A New Model Trypanosomatid, Novymonas esmeraldas: Genomic Perception of Its 'Candidatus Pandoraea novymonadis' Endosymbiont.</title>
        <authorList>
            <person name="Zakharova A."/>
            <person name="Saura A."/>
            <person name="Butenko A."/>
            <person name="Podesvova L."/>
            <person name="Warmusova S."/>
            <person name="Kostygov A.Y."/>
            <person name="Nenarokova A."/>
            <person name="Lukes J."/>
            <person name="Opperdoes F.R."/>
            <person name="Yurchenko V."/>
        </authorList>
    </citation>
    <scope>NUCLEOTIDE SEQUENCE [LARGE SCALE GENOMIC DNA]</scope>
    <source>
        <strain evidence="4 5">E262AT.01</strain>
    </source>
</reference>
<keyword evidence="5" id="KW-1185">Reference proteome</keyword>
<feature type="signal peptide" evidence="3">
    <location>
        <begin position="1"/>
        <end position="19"/>
    </location>
</feature>
<feature type="region of interest" description="Disordered" evidence="1">
    <location>
        <begin position="31"/>
        <end position="70"/>
    </location>
</feature>
<gene>
    <name evidence="4" type="ORF">NESM_000120100</name>
</gene>
<accession>A0AAW0F603</accession>
<organism evidence="4 5">
    <name type="scientific">Novymonas esmeraldas</name>
    <dbReference type="NCBI Taxonomy" id="1808958"/>
    <lineage>
        <taxon>Eukaryota</taxon>
        <taxon>Discoba</taxon>
        <taxon>Euglenozoa</taxon>
        <taxon>Kinetoplastea</taxon>
        <taxon>Metakinetoplastina</taxon>
        <taxon>Trypanosomatida</taxon>
        <taxon>Trypanosomatidae</taxon>
        <taxon>Novymonas</taxon>
    </lineage>
</organism>
<feature type="region of interest" description="Disordered" evidence="1">
    <location>
        <begin position="196"/>
        <end position="247"/>
    </location>
</feature>
<dbReference type="Proteomes" id="UP001430356">
    <property type="component" value="Unassembled WGS sequence"/>
</dbReference>
<sequence length="247" mass="25766">MKSAVRLGCLLLLQAAAMAAVVARAATGESSSSSSLHTGPAPPHPHTSNGGGDNGTDWSTTRAPPATVPPARAPLVDAKWTNITLQFFIIFVSVSGGVGLVALVVILCAYCRRYKLLDTSDDSDTESLCSSGTSGSSSTEDSDSSDEVRSTASRQRRTRRSLPPGVPQQRSPSQVSDPLAYERALNEANAFEASMLGDEQSSMASDVSYTLAEETPSLGDDAASAGRSTGSRLSLASGRRGSFRRSH</sequence>
<feature type="chain" id="PRO_5043362303" evidence="3">
    <location>
        <begin position="20"/>
        <end position="247"/>
    </location>
</feature>
<feature type="compositionally biased region" description="Low complexity" evidence="1">
    <location>
        <begin position="126"/>
        <end position="139"/>
    </location>
</feature>
<evidence type="ECO:0000313" key="4">
    <source>
        <dbReference type="EMBL" id="KAK7200639.1"/>
    </source>
</evidence>
<comment type="caution">
    <text evidence="4">The sequence shown here is derived from an EMBL/GenBank/DDBJ whole genome shotgun (WGS) entry which is preliminary data.</text>
</comment>
<keyword evidence="3" id="KW-0732">Signal</keyword>
<keyword evidence="2" id="KW-1133">Transmembrane helix</keyword>
<dbReference type="AlphaFoldDB" id="A0AAW0F603"/>
<keyword evidence="2" id="KW-0472">Membrane</keyword>
<evidence type="ECO:0000256" key="1">
    <source>
        <dbReference type="SAM" id="MobiDB-lite"/>
    </source>
</evidence>
<evidence type="ECO:0000256" key="2">
    <source>
        <dbReference type="SAM" id="Phobius"/>
    </source>
</evidence>
<proteinExistence type="predicted"/>
<protein>
    <submittedName>
        <fullName evidence="4">Uncharacterized protein</fullName>
    </submittedName>
</protein>